<dbReference type="GO" id="GO:0005886">
    <property type="term" value="C:plasma membrane"/>
    <property type="evidence" value="ECO:0007669"/>
    <property type="project" value="TreeGrafter"/>
</dbReference>
<protein>
    <submittedName>
        <fullName evidence="5">Tetratricopeptide repeat protein 7B-like</fullName>
    </submittedName>
</protein>
<gene>
    <name evidence="5" type="primary">LOC103505658</name>
</gene>
<organism evidence="4 5">
    <name type="scientific">Diaphorina citri</name>
    <name type="common">Asian citrus psyllid</name>
    <dbReference type="NCBI Taxonomy" id="121845"/>
    <lineage>
        <taxon>Eukaryota</taxon>
        <taxon>Metazoa</taxon>
        <taxon>Ecdysozoa</taxon>
        <taxon>Arthropoda</taxon>
        <taxon>Hexapoda</taxon>
        <taxon>Insecta</taxon>
        <taxon>Pterygota</taxon>
        <taxon>Neoptera</taxon>
        <taxon>Paraneoptera</taxon>
        <taxon>Hemiptera</taxon>
        <taxon>Sternorrhyncha</taxon>
        <taxon>Psylloidea</taxon>
        <taxon>Psyllidae</taxon>
        <taxon>Diaphorininae</taxon>
        <taxon>Diaphorina</taxon>
    </lineage>
</organism>
<dbReference type="InterPro" id="IPR019734">
    <property type="entry name" value="TPR_rpt"/>
</dbReference>
<keyword evidence="4" id="KW-1185">Reference proteome</keyword>
<dbReference type="RefSeq" id="XP_008468236.1">
    <property type="nucleotide sequence ID" value="XM_008470014.2"/>
</dbReference>
<reference evidence="5" key="1">
    <citation type="submission" date="2025-08" db="UniProtKB">
        <authorList>
            <consortium name="RefSeq"/>
        </authorList>
    </citation>
    <scope>IDENTIFICATION</scope>
</reference>
<feature type="repeat" description="TPR" evidence="3">
    <location>
        <begin position="26"/>
        <end position="59"/>
    </location>
</feature>
<dbReference type="STRING" id="121845.A0A1S3CUS5"/>
<dbReference type="PaxDb" id="121845-A0A1S3CUS5"/>
<dbReference type="Pfam" id="PF13181">
    <property type="entry name" value="TPR_8"/>
    <property type="match status" value="2"/>
</dbReference>
<evidence type="ECO:0000256" key="3">
    <source>
        <dbReference type="PROSITE-ProRule" id="PRU00339"/>
    </source>
</evidence>
<name>A0A1S3CUS5_DIACI</name>
<dbReference type="PANTHER" id="PTHR23083">
    <property type="entry name" value="TETRATRICOPEPTIDE REPEAT PROTEIN, TPR"/>
    <property type="match status" value="1"/>
</dbReference>
<evidence type="ECO:0000313" key="4">
    <source>
        <dbReference type="Proteomes" id="UP000079169"/>
    </source>
</evidence>
<dbReference type="SUPFAM" id="SSF48452">
    <property type="entry name" value="TPR-like"/>
    <property type="match status" value="1"/>
</dbReference>
<dbReference type="PANTHER" id="PTHR23083:SF464">
    <property type="entry name" value="TETRATRICOPEPTIDE REPEAT DOMAIN 7, ISOFORM A"/>
    <property type="match status" value="1"/>
</dbReference>
<sequence length="72" mass="8002">MYHYLGNQRLAEKTLRDAAKIDPHSPLTWYNLGKVLEAIGDSESATDCMATALEVENNSPILPYMSIAVTFD</sequence>
<dbReference type="GeneID" id="103505658"/>
<dbReference type="AlphaFoldDB" id="A0A1S3CUS5"/>
<comment type="function">
    <text evidence="1">Involved in endocytosis.</text>
</comment>
<dbReference type="PROSITE" id="PS50005">
    <property type="entry name" value="TPR"/>
    <property type="match status" value="1"/>
</dbReference>
<evidence type="ECO:0000313" key="5">
    <source>
        <dbReference type="RefSeq" id="XP_008468236.1"/>
    </source>
</evidence>
<proteinExistence type="inferred from homology"/>
<evidence type="ECO:0000256" key="1">
    <source>
        <dbReference type="ARBA" id="ARBA00002550"/>
    </source>
</evidence>
<accession>A0A1S3CUS5</accession>
<evidence type="ECO:0000256" key="2">
    <source>
        <dbReference type="ARBA" id="ARBA00038251"/>
    </source>
</evidence>
<dbReference type="Proteomes" id="UP000079169">
    <property type="component" value="Unplaced"/>
</dbReference>
<dbReference type="GO" id="GO:0046854">
    <property type="term" value="P:phosphatidylinositol phosphate biosynthetic process"/>
    <property type="evidence" value="ECO:0007669"/>
    <property type="project" value="TreeGrafter"/>
</dbReference>
<dbReference type="InterPro" id="IPR011990">
    <property type="entry name" value="TPR-like_helical_dom_sf"/>
</dbReference>
<dbReference type="KEGG" id="dci:103505658"/>
<dbReference type="Gene3D" id="1.25.40.10">
    <property type="entry name" value="Tetratricopeptide repeat domain"/>
    <property type="match status" value="1"/>
</dbReference>
<comment type="similarity">
    <text evidence="2">Belongs to the YPP1 family.</text>
</comment>
<dbReference type="GO" id="GO:0072659">
    <property type="term" value="P:protein localization to plasma membrane"/>
    <property type="evidence" value="ECO:0007669"/>
    <property type="project" value="TreeGrafter"/>
</dbReference>
<dbReference type="InterPro" id="IPR051722">
    <property type="entry name" value="Endocytosis_PI4K-reg_protein"/>
</dbReference>
<keyword evidence="3" id="KW-0802">TPR repeat</keyword>